<dbReference type="EMBL" id="FXXQ01000005">
    <property type="protein sequence ID" value="SMX23692.1"/>
    <property type="molecule type" value="Genomic_DNA"/>
</dbReference>
<keyword evidence="3" id="KW-1185">Reference proteome</keyword>
<dbReference type="Pfam" id="PF01261">
    <property type="entry name" value="AP_endonuc_2"/>
    <property type="match status" value="1"/>
</dbReference>
<evidence type="ECO:0000313" key="2">
    <source>
        <dbReference type="EMBL" id="SMX23692.1"/>
    </source>
</evidence>
<accession>A0A238J0B1</accession>
<dbReference type="InterPro" id="IPR050312">
    <property type="entry name" value="IolE/XylAMocC-like"/>
</dbReference>
<protein>
    <submittedName>
        <fullName evidence="2">Inosose dehydratase</fullName>
        <ecNumber evidence="2">4.2.1.44</ecNumber>
    </submittedName>
</protein>
<evidence type="ECO:0000259" key="1">
    <source>
        <dbReference type="Pfam" id="PF01261"/>
    </source>
</evidence>
<organism evidence="2 3">
    <name type="scientific">Boseongicola aestuarii</name>
    <dbReference type="NCBI Taxonomy" id="1470561"/>
    <lineage>
        <taxon>Bacteria</taxon>
        <taxon>Pseudomonadati</taxon>
        <taxon>Pseudomonadota</taxon>
        <taxon>Alphaproteobacteria</taxon>
        <taxon>Rhodobacterales</taxon>
        <taxon>Paracoccaceae</taxon>
        <taxon>Boseongicola</taxon>
    </lineage>
</organism>
<reference evidence="3" key="1">
    <citation type="submission" date="2017-05" db="EMBL/GenBank/DDBJ databases">
        <authorList>
            <person name="Rodrigo-Torres L."/>
            <person name="Arahal R. D."/>
            <person name="Lucena T."/>
        </authorList>
    </citation>
    <scope>NUCLEOTIDE SEQUENCE [LARGE SCALE GENOMIC DNA]</scope>
    <source>
        <strain evidence="3">CECT 8489</strain>
    </source>
</reference>
<dbReference type="EC" id="4.2.1.44" evidence="2"/>
<dbReference type="SUPFAM" id="SSF51658">
    <property type="entry name" value="Xylose isomerase-like"/>
    <property type="match status" value="1"/>
</dbReference>
<dbReference type="AlphaFoldDB" id="A0A238J0B1"/>
<proteinExistence type="predicted"/>
<name>A0A238J0B1_9RHOB</name>
<dbReference type="RefSeq" id="WP_093973674.1">
    <property type="nucleotide sequence ID" value="NZ_FXXQ01000005.1"/>
</dbReference>
<dbReference type="InterPro" id="IPR036237">
    <property type="entry name" value="Xyl_isomerase-like_sf"/>
</dbReference>
<dbReference type="GO" id="GO:0050114">
    <property type="term" value="F:myo-inosose-2 dehydratase activity"/>
    <property type="evidence" value="ECO:0007669"/>
    <property type="project" value="UniProtKB-EC"/>
</dbReference>
<dbReference type="Gene3D" id="3.20.20.150">
    <property type="entry name" value="Divalent-metal-dependent TIM barrel enzymes"/>
    <property type="match status" value="1"/>
</dbReference>
<dbReference type="PANTHER" id="PTHR12110:SF41">
    <property type="entry name" value="INOSOSE DEHYDRATASE"/>
    <property type="match status" value="1"/>
</dbReference>
<gene>
    <name evidence="2" type="primary">iolE_1</name>
    <name evidence="2" type="ORF">BOA8489_01803</name>
</gene>
<feature type="domain" description="Xylose isomerase-like TIM barrel" evidence="1">
    <location>
        <begin position="20"/>
        <end position="230"/>
    </location>
</feature>
<dbReference type="OrthoDB" id="9798407at2"/>
<evidence type="ECO:0000313" key="3">
    <source>
        <dbReference type="Proteomes" id="UP000201838"/>
    </source>
</evidence>
<dbReference type="InterPro" id="IPR013022">
    <property type="entry name" value="Xyl_isomerase-like_TIM-brl"/>
</dbReference>
<sequence>MPTISYQLYSSRNWDIEETFAMLAAAGFKEVEGVGPQYEDLPRTKALLQSHGMTMPTGHFAPDLIESDPEKVISIARALGIGTVIAPYIAPEVRPTNLAGWKTFADRLAEMSKPIVAAGLEFAWHNHDFELVPVEGQMPLDVIAAASKNIMLELDLAWVHVAGQDPVAWLHKYADRISNVHVKDVAPEGENADESGWADVGYGTMNWPAIKPAMDAAGVTRYVIEHDNPNDHKRMATRSLATVQAF</sequence>
<keyword evidence="2" id="KW-0456">Lyase</keyword>
<dbReference type="PANTHER" id="PTHR12110">
    <property type="entry name" value="HYDROXYPYRUVATE ISOMERASE"/>
    <property type="match status" value="1"/>
</dbReference>
<dbReference type="Proteomes" id="UP000201838">
    <property type="component" value="Unassembled WGS sequence"/>
</dbReference>